<feature type="compositionally biased region" description="Low complexity" evidence="1">
    <location>
        <begin position="98"/>
        <end position="109"/>
    </location>
</feature>
<evidence type="ECO:0000256" key="1">
    <source>
        <dbReference type="SAM" id="MobiDB-lite"/>
    </source>
</evidence>
<dbReference type="Pfam" id="PF14950">
    <property type="entry name" value="DUF4502"/>
    <property type="match status" value="1"/>
</dbReference>
<accession>A0A8J2RI86</accession>
<comment type="caution">
    <text evidence="3">The sequence shown here is derived from an EMBL/GenBank/DDBJ whole genome shotgun (WGS) entry which is preliminary data.</text>
</comment>
<keyword evidence="4" id="KW-1185">Reference proteome</keyword>
<name>A0A8J2RI86_9CRUS</name>
<protein>
    <recommendedName>
        <fullName evidence="2">DUF4502 domain-containing protein</fullName>
    </recommendedName>
</protein>
<dbReference type="GO" id="GO:0005654">
    <property type="term" value="C:nucleoplasm"/>
    <property type="evidence" value="ECO:0007669"/>
    <property type="project" value="TreeGrafter"/>
</dbReference>
<dbReference type="PANTHER" id="PTHR34347:SF1">
    <property type="entry name" value="DNA REPAIR-SCAFFOLDING PROTEIN"/>
    <property type="match status" value="1"/>
</dbReference>
<organism evidence="3 4">
    <name type="scientific">Daphnia galeata</name>
    <dbReference type="NCBI Taxonomy" id="27404"/>
    <lineage>
        <taxon>Eukaryota</taxon>
        <taxon>Metazoa</taxon>
        <taxon>Ecdysozoa</taxon>
        <taxon>Arthropoda</taxon>
        <taxon>Crustacea</taxon>
        <taxon>Branchiopoda</taxon>
        <taxon>Diplostraca</taxon>
        <taxon>Cladocera</taxon>
        <taxon>Anomopoda</taxon>
        <taxon>Daphniidae</taxon>
        <taxon>Daphnia</taxon>
    </lineage>
</organism>
<dbReference type="InterPro" id="IPR028026">
    <property type="entry name" value="DUF4502"/>
</dbReference>
<dbReference type="EMBL" id="CAKKLH010000033">
    <property type="protein sequence ID" value="CAH0100178.1"/>
    <property type="molecule type" value="Genomic_DNA"/>
</dbReference>
<dbReference type="GO" id="GO:0000228">
    <property type="term" value="C:nuclear chromosome"/>
    <property type="evidence" value="ECO:0007669"/>
    <property type="project" value="TreeGrafter"/>
</dbReference>
<evidence type="ECO:0000313" key="4">
    <source>
        <dbReference type="Proteomes" id="UP000789390"/>
    </source>
</evidence>
<feature type="compositionally biased region" description="Low complexity" evidence="1">
    <location>
        <begin position="62"/>
        <end position="78"/>
    </location>
</feature>
<dbReference type="GO" id="GO:0000724">
    <property type="term" value="P:double-strand break repair via homologous recombination"/>
    <property type="evidence" value="ECO:0007669"/>
    <property type="project" value="TreeGrafter"/>
</dbReference>
<evidence type="ECO:0000313" key="3">
    <source>
        <dbReference type="EMBL" id="CAH0100178.1"/>
    </source>
</evidence>
<dbReference type="PANTHER" id="PTHR34347">
    <property type="entry name" value="DNA REPAIR-SCAFFOLDING PROTEIN SPIDR"/>
    <property type="match status" value="1"/>
</dbReference>
<dbReference type="InterPro" id="IPR053054">
    <property type="entry name" value="DNA_repair-scaffolding"/>
</dbReference>
<feature type="region of interest" description="Disordered" evidence="1">
    <location>
        <begin position="56"/>
        <end position="110"/>
    </location>
</feature>
<gene>
    <name evidence="3" type="ORF">DGAL_LOCUS2369</name>
</gene>
<dbReference type="AlphaFoldDB" id="A0A8J2RI86"/>
<sequence>MQEPTSPILSCKKYGKNTHVLPESPILSCGRKRKRSLLPDDSPVFLRTVKNCKGKESPVIDSFSSPPAASNNTPSSISMKLKPKSLFTNDDIDDAPHSVESQLSHSSSQKCNIIDEEDSHSDASEDDFIIHERTLSDSEDKLNLTASHLYQTSSYYSGISTPEKKVVKAKPIATGSARKKKQFKPNGLAKQLSKLLVRQESDYHLWKFQQKLCSSMSKTVKTLRLKIESLSPGNVHSFAHCRNLVASSSSKGEGSLSINKNNRVSLVFTPERWERFNNVQSGDIVSIYEPWQSMELVGGVTLLLDFNLCKKVHHQKKKEEVVSKLSNVSDDGRRNDIKTLEDLTDAADGRACSSASADSIAAAQVAQNRRPSTVTVLQTWTYWDGRIRRGSIARDERVDDFFGTRGSINCRRSSDDEFMAI</sequence>
<proteinExistence type="predicted"/>
<dbReference type="OrthoDB" id="1914453at2759"/>
<dbReference type="GO" id="GO:0070202">
    <property type="term" value="P:regulation of establishment of protein localization to chromosome"/>
    <property type="evidence" value="ECO:0007669"/>
    <property type="project" value="TreeGrafter"/>
</dbReference>
<reference evidence="3" key="1">
    <citation type="submission" date="2021-11" db="EMBL/GenBank/DDBJ databases">
        <authorList>
            <person name="Schell T."/>
        </authorList>
    </citation>
    <scope>NUCLEOTIDE SEQUENCE</scope>
    <source>
        <strain evidence="3">M5</strain>
    </source>
</reference>
<feature type="domain" description="DUF4502" evidence="2">
    <location>
        <begin position="84"/>
        <end position="293"/>
    </location>
</feature>
<evidence type="ECO:0000259" key="2">
    <source>
        <dbReference type="Pfam" id="PF14950"/>
    </source>
</evidence>
<dbReference type="Proteomes" id="UP000789390">
    <property type="component" value="Unassembled WGS sequence"/>
</dbReference>